<organism evidence="1 2">
    <name type="scientific">Vibrio chanodichtyis</name>
    <dbReference type="NCBI Taxonomy" id="3027932"/>
    <lineage>
        <taxon>Bacteria</taxon>
        <taxon>Pseudomonadati</taxon>
        <taxon>Pseudomonadota</taxon>
        <taxon>Gammaproteobacteria</taxon>
        <taxon>Vibrionales</taxon>
        <taxon>Vibrionaceae</taxon>
        <taxon>Vibrio</taxon>
    </lineage>
</organism>
<dbReference type="RefSeq" id="WP_274721828.1">
    <property type="nucleotide sequence ID" value="NZ_JARBFT010000002.1"/>
</dbReference>
<reference evidence="1 2" key="1">
    <citation type="submission" date="2023-02" db="EMBL/GenBank/DDBJ databases">
        <title>Vibrio intestini sp. nov., a close relative of Vibrio cholerae isolated from the intestine of Healthy Culter dabryi.</title>
        <authorList>
            <person name="Wu N."/>
        </authorList>
    </citation>
    <scope>NUCLEOTIDE SEQUENCE [LARGE SCALE GENOMIC DNA]</scope>
    <source>
        <strain evidence="1 2">DSL-7</strain>
    </source>
</reference>
<dbReference type="EMBL" id="JARBFT010000002">
    <property type="protein sequence ID" value="MDE1513878.1"/>
    <property type="molecule type" value="Genomic_DNA"/>
</dbReference>
<comment type="caution">
    <text evidence="1">The sequence shown here is derived from an EMBL/GenBank/DDBJ whole genome shotgun (WGS) entry which is preliminary data.</text>
</comment>
<keyword evidence="2" id="KW-1185">Reference proteome</keyword>
<dbReference type="Proteomes" id="UP001216189">
    <property type="component" value="Unassembled WGS sequence"/>
</dbReference>
<protein>
    <submittedName>
        <fullName evidence="1">Uncharacterized protein</fullName>
    </submittedName>
</protein>
<name>A0ABT5UWR9_9VIBR</name>
<gene>
    <name evidence="1" type="ORF">PUN32_02480</name>
</gene>
<sequence length="45" mass="5416">MMNNEFGLAYLGQMMVKQTMDQDQFVKPKAKKRSLLQRIRRKLSR</sequence>
<evidence type="ECO:0000313" key="2">
    <source>
        <dbReference type="Proteomes" id="UP001216189"/>
    </source>
</evidence>
<proteinExistence type="predicted"/>
<accession>A0ABT5UWR9</accession>
<evidence type="ECO:0000313" key="1">
    <source>
        <dbReference type="EMBL" id="MDE1513878.1"/>
    </source>
</evidence>